<dbReference type="InterPro" id="IPR012893">
    <property type="entry name" value="HipA-like_C"/>
</dbReference>
<dbReference type="GO" id="GO:0004674">
    <property type="term" value="F:protein serine/threonine kinase activity"/>
    <property type="evidence" value="ECO:0007669"/>
    <property type="project" value="TreeGrafter"/>
</dbReference>
<dbReference type="Pfam" id="PF07804">
    <property type="entry name" value="HipA_C"/>
    <property type="match status" value="1"/>
</dbReference>
<gene>
    <name evidence="6" type="ORF">F3K02_16195</name>
</gene>
<reference evidence="6 7" key="1">
    <citation type="submission" date="2019-09" db="EMBL/GenBank/DDBJ databases">
        <title>Hydrogenophaga aromatica sp. nov., isolated from a para-xylene-degrading enrichment culture.</title>
        <authorList>
            <person name="Tancsics A."/>
            <person name="Banerjee S."/>
        </authorList>
    </citation>
    <scope>NUCLEOTIDE SEQUENCE [LARGE SCALE GENOMIC DNA]</scope>
    <source>
        <strain evidence="6 7">D2P1</strain>
    </source>
</reference>
<accession>A0A7Y8GXN7</accession>
<dbReference type="NCBIfam" id="TIGR03071">
    <property type="entry name" value="couple_hipA"/>
    <property type="match status" value="1"/>
</dbReference>
<keyword evidence="3" id="KW-0418">Kinase</keyword>
<dbReference type="Proteomes" id="UP000545507">
    <property type="component" value="Unassembled WGS sequence"/>
</dbReference>
<keyword evidence="7" id="KW-1185">Reference proteome</keyword>
<comment type="similarity">
    <text evidence="1">Belongs to the HipA Ser/Thr kinase family.</text>
</comment>
<dbReference type="InterPro" id="IPR052028">
    <property type="entry name" value="HipA_Ser/Thr_kinase"/>
</dbReference>
<evidence type="ECO:0000313" key="7">
    <source>
        <dbReference type="Proteomes" id="UP000545507"/>
    </source>
</evidence>
<evidence type="ECO:0000313" key="6">
    <source>
        <dbReference type="EMBL" id="NWF46780.1"/>
    </source>
</evidence>
<proteinExistence type="inferred from homology"/>
<dbReference type="Pfam" id="PF13657">
    <property type="entry name" value="Couple_hipA"/>
    <property type="match status" value="1"/>
</dbReference>
<dbReference type="PANTHER" id="PTHR37419">
    <property type="entry name" value="SERINE/THREONINE-PROTEIN KINASE TOXIN HIPA"/>
    <property type="match status" value="1"/>
</dbReference>
<dbReference type="EMBL" id="VYGV01000015">
    <property type="protein sequence ID" value="NWF46780.1"/>
    <property type="molecule type" value="Genomic_DNA"/>
</dbReference>
<evidence type="ECO:0000256" key="2">
    <source>
        <dbReference type="ARBA" id="ARBA00022679"/>
    </source>
</evidence>
<evidence type="ECO:0000256" key="3">
    <source>
        <dbReference type="ARBA" id="ARBA00022777"/>
    </source>
</evidence>
<feature type="domain" description="HipA-like C-terminal" evidence="4">
    <location>
        <begin position="199"/>
        <end position="445"/>
    </location>
</feature>
<protein>
    <submittedName>
        <fullName evidence="6">Type II toxin-antitoxin system HipA family toxin</fullName>
    </submittedName>
</protein>
<organism evidence="6 7">
    <name type="scientific">Hydrogenophaga aromaticivorans</name>
    <dbReference type="NCBI Taxonomy" id="2610898"/>
    <lineage>
        <taxon>Bacteria</taxon>
        <taxon>Pseudomonadati</taxon>
        <taxon>Pseudomonadota</taxon>
        <taxon>Betaproteobacteria</taxon>
        <taxon>Burkholderiales</taxon>
        <taxon>Comamonadaceae</taxon>
        <taxon>Hydrogenophaga</taxon>
    </lineage>
</organism>
<evidence type="ECO:0000259" key="5">
    <source>
        <dbReference type="Pfam" id="PF13657"/>
    </source>
</evidence>
<dbReference type="GO" id="GO:0005829">
    <property type="term" value="C:cytosol"/>
    <property type="evidence" value="ECO:0007669"/>
    <property type="project" value="TreeGrafter"/>
</dbReference>
<keyword evidence="2" id="KW-0808">Transferase</keyword>
<name>A0A7Y8GXN7_9BURK</name>
<dbReference type="InterPro" id="IPR017508">
    <property type="entry name" value="HipA_N1"/>
</dbReference>
<dbReference type="AlphaFoldDB" id="A0A7Y8GXN7"/>
<evidence type="ECO:0000259" key="4">
    <source>
        <dbReference type="Pfam" id="PF07804"/>
    </source>
</evidence>
<sequence>MQPRAPVDDTAVEYEREKTACLELIDFLKRQTSLSKHSPALVDSLQASLNRGERPRALELRIDADLVGWLFDVNDVWVFQYNVSWVSKGGAFALSPSLGLREEAYVDGSSTRPVQWFFDNLLPEEELRKSLAKEAKLAFEDVFGLLRHYGAESAGSLILHPLGLPPAEDGLQELTPEELSARIQNLPAAPLTQGSPKRMSLAGAQHKMVVVAHCNEKGELEPTLFEPLPATPSTHILKPDSVAAAYPHSVANEYFSMRLAQVLKLDVPAVFRLYVPEPVYLITRFDRLQNKHTPSVSRLHVIDTCQLLNRSRVLKYDLARLDTLTEAVDMTRSKAKARHKLYQWIVFNTLLGNGDSHLKNLSFLVTSSGIELAPGYDMLCTAVYDTQAFADQKAIWPRTGLATTIPGANRFDQVTYAGLLDAGAALGLGAATARRLLDEMLDRIEPAADNVLESLAKDYADTVARLGAGHPLAPQPAVQAGEVRLLRAIRHIVIAGMVGQVRQGRPAKR</sequence>
<dbReference type="PANTHER" id="PTHR37419:SF1">
    <property type="entry name" value="SERINE_THREONINE-PROTEIN KINASE TOXIN HIPA"/>
    <property type="match status" value="1"/>
</dbReference>
<comment type="caution">
    <text evidence="6">The sequence shown here is derived from an EMBL/GenBank/DDBJ whole genome shotgun (WGS) entry which is preliminary data.</text>
</comment>
<feature type="domain" description="HipA N-terminal subdomain 1" evidence="5">
    <location>
        <begin position="61"/>
        <end position="158"/>
    </location>
</feature>
<dbReference type="Gene3D" id="1.10.1070.20">
    <property type="match status" value="1"/>
</dbReference>
<evidence type="ECO:0000256" key="1">
    <source>
        <dbReference type="ARBA" id="ARBA00010164"/>
    </source>
</evidence>